<gene>
    <name evidence="2" type="ORF">PLEPLA_LOCUS23455</name>
</gene>
<reference evidence="2" key="1">
    <citation type="submission" date="2020-03" db="EMBL/GenBank/DDBJ databases">
        <authorList>
            <person name="Weist P."/>
        </authorList>
    </citation>
    <scope>NUCLEOTIDE SEQUENCE</scope>
</reference>
<evidence type="ECO:0000256" key="1">
    <source>
        <dbReference type="SAM" id="MobiDB-lite"/>
    </source>
</evidence>
<proteinExistence type="predicted"/>
<name>A0A9N7YQ35_PLEPL</name>
<evidence type="ECO:0000313" key="2">
    <source>
        <dbReference type="EMBL" id="CAB1435373.1"/>
    </source>
</evidence>
<keyword evidence="3" id="KW-1185">Reference proteome</keyword>
<protein>
    <submittedName>
        <fullName evidence="2">Uncharacterized protein</fullName>
    </submittedName>
</protein>
<dbReference type="AlphaFoldDB" id="A0A9N7YQ35"/>
<feature type="compositionally biased region" description="Basic and acidic residues" evidence="1">
    <location>
        <begin position="42"/>
        <end position="57"/>
    </location>
</feature>
<dbReference type="EMBL" id="CADEAL010001768">
    <property type="protein sequence ID" value="CAB1435373.1"/>
    <property type="molecule type" value="Genomic_DNA"/>
</dbReference>
<dbReference type="Proteomes" id="UP001153269">
    <property type="component" value="Unassembled WGS sequence"/>
</dbReference>
<feature type="region of interest" description="Disordered" evidence="1">
    <location>
        <begin position="37"/>
        <end position="63"/>
    </location>
</feature>
<comment type="caution">
    <text evidence="2">The sequence shown here is derived from an EMBL/GenBank/DDBJ whole genome shotgun (WGS) entry which is preliminary data.</text>
</comment>
<organism evidence="2 3">
    <name type="scientific">Pleuronectes platessa</name>
    <name type="common">European plaice</name>
    <dbReference type="NCBI Taxonomy" id="8262"/>
    <lineage>
        <taxon>Eukaryota</taxon>
        <taxon>Metazoa</taxon>
        <taxon>Chordata</taxon>
        <taxon>Craniata</taxon>
        <taxon>Vertebrata</taxon>
        <taxon>Euteleostomi</taxon>
        <taxon>Actinopterygii</taxon>
        <taxon>Neopterygii</taxon>
        <taxon>Teleostei</taxon>
        <taxon>Neoteleostei</taxon>
        <taxon>Acanthomorphata</taxon>
        <taxon>Carangaria</taxon>
        <taxon>Pleuronectiformes</taxon>
        <taxon>Pleuronectoidei</taxon>
        <taxon>Pleuronectidae</taxon>
        <taxon>Pleuronectes</taxon>
    </lineage>
</organism>
<accession>A0A9N7YQ35</accession>
<evidence type="ECO:0000313" key="3">
    <source>
        <dbReference type="Proteomes" id="UP001153269"/>
    </source>
</evidence>
<sequence>MGHLASTDQRKHKLAALSRYPSPTYIRKGVGEVDKALNAPAKLDRPHGDGKSSDLQRKPLQKTQGPLCYGERLCGLLPCSPTTTLRQGYKEGMMVENVK</sequence>